<accession>A0A8D8MIB1</accession>
<evidence type="ECO:0000256" key="1">
    <source>
        <dbReference type="SAM" id="MobiDB-lite"/>
    </source>
</evidence>
<dbReference type="SUPFAM" id="SSF52266">
    <property type="entry name" value="SGNH hydrolase"/>
    <property type="match status" value="1"/>
</dbReference>
<feature type="region of interest" description="Disordered" evidence="1">
    <location>
        <begin position="178"/>
        <end position="230"/>
    </location>
</feature>
<protein>
    <submittedName>
        <fullName evidence="2">Uncharacterized protein</fullName>
    </submittedName>
</protein>
<dbReference type="AlphaFoldDB" id="A0A8D8MIB1"/>
<evidence type="ECO:0000313" key="2">
    <source>
        <dbReference type="EMBL" id="CAG6624211.1"/>
    </source>
</evidence>
<sequence>MPRETRKNTIFTDDPLLTSEDIDLHVKTYQQLKILDQKLEDLRTSGKSFFDSSILRTSIDLIFNAIRNKNEENSKLQDDKKHIDTLIVELSEENDQLKKFVKERDDRIKKLLDENQEILDADYQLIVDKNTEIEVLKTQLNNSKSLYQELKENENANITLSQDFFVKTPVKKNKPIALQSTTKTNGREIFFTPQKTPNIRGTKPKPTEEKNQTSPKTKSPKPKTDNADNYIDNRLTNIEQNLGKILDRIQDIEKSNNNLPRQIFEPIAQQNETLKKKETKKSEKINIYITGDHHAQSLKTAITKQVPTYWKLEEDFKSENNFAKIAAQSSVDCTNAIIVVGSNDIQKTPMKEIKQSINTIFEKFKNSTIHFVQIPYRYDDTNLNYHIEQVNNIIFNYIMRFKNVIVYKPSELTKNWDYADKVNLNRNGKTKICQAINRTILGSKQDQPNRSMYKKPTYYQQPQPTTTSTPRSNPESRQYWGPRRNFSSHPRFPGNNNQSAPRFQGHGKYTRNTVHNNYSQQNIRRSFNPNHARSSEYMNYHFPSLPTHNQRNSLITTNLQNSRTTQHFNTSRRDFP</sequence>
<dbReference type="InterPro" id="IPR036514">
    <property type="entry name" value="SGNH_hydro_sf"/>
</dbReference>
<feature type="compositionally biased region" description="Polar residues" evidence="1">
    <location>
        <begin position="441"/>
        <end position="450"/>
    </location>
</feature>
<dbReference type="Gene3D" id="3.40.50.1110">
    <property type="entry name" value="SGNH hydrolase"/>
    <property type="match status" value="1"/>
</dbReference>
<feature type="region of interest" description="Disordered" evidence="1">
    <location>
        <begin position="441"/>
        <end position="512"/>
    </location>
</feature>
<dbReference type="EMBL" id="HBUF01056617">
    <property type="protein sequence ID" value="CAG6624211.1"/>
    <property type="molecule type" value="Transcribed_RNA"/>
</dbReference>
<feature type="compositionally biased region" description="Low complexity" evidence="1">
    <location>
        <begin position="454"/>
        <end position="467"/>
    </location>
</feature>
<reference evidence="2" key="1">
    <citation type="submission" date="2021-05" db="EMBL/GenBank/DDBJ databases">
        <authorList>
            <person name="Alioto T."/>
            <person name="Alioto T."/>
            <person name="Gomez Garrido J."/>
        </authorList>
    </citation>
    <scope>NUCLEOTIDE SEQUENCE</scope>
</reference>
<organism evidence="2">
    <name type="scientific">Cacopsylla melanoneura</name>
    <dbReference type="NCBI Taxonomy" id="428564"/>
    <lineage>
        <taxon>Eukaryota</taxon>
        <taxon>Metazoa</taxon>
        <taxon>Ecdysozoa</taxon>
        <taxon>Arthropoda</taxon>
        <taxon>Hexapoda</taxon>
        <taxon>Insecta</taxon>
        <taxon>Pterygota</taxon>
        <taxon>Neoptera</taxon>
        <taxon>Paraneoptera</taxon>
        <taxon>Hemiptera</taxon>
        <taxon>Sternorrhyncha</taxon>
        <taxon>Psylloidea</taxon>
        <taxon>Psyllidae</taxon>
        <taxon>Psyllinae</taxon>
        <taxon>Cacopsylla</taxon>
    </lineage>
</organism>
<proteinExistence type="predicted"/>
<name>A0A8D8MIB1_9HEMI</name>